<evidence type="ECO:0000259" key="5">
    <source>
        <dbReference type="Pfam" id="PF13802"/>
    </source>
</evidence>
<evidence type="ECO:0000256" key="2">
    <source>
        <dbReference type="RuleBase" id="RU361185"/>
    </source>
</evidence>
<dbReference type="Gene3D" id="2.60.40.1180">
    <property type="entry name" value="Golgi alpha-mannosidase II"/>
    <property type="match status" value="1"/>
</dbReference>
<sequence length="660" mass="75804">MLYADGDKLVFRFDDHLLWIEPWAANAFRIRATKLASMPTEDWGLSSKPQTKDDKPAIDVPADKGKEATITNGKIKAVVTKRGKITIYNSQGKKLLEEYARHRRDLTDPKCSALEIEARELRPILGGDYHLTMRFESLDPREKIFGMGQYQQPSLNLKGSDIELAHRNSQASVPFALSSLGYGFLWNNPGVGRAVLGTNTMSFEAYSTKALDYWVVAGDTPAEIEEAYASVTGYVPMMPEYGLGFWQCKLRYWNQEELLEVAREYKRRKVPLDVIVVDFFHWKHQGEWSFDPKYWPDPDAMVKELQEMKVELMVSIWPTVENASENYPEMLERGLLIRSDRGLRIAMQCDGDTTHFDATNPEARKFVWEAAKKNYYSKGIKIFWLDEAEPEYSIYDFDIYRYHAGSNLQIGNIYPKEYARAFYEGMQSEGQSNIVNLLRCAWAGSQKYGALVWSGDIASSWSSFRNQLSAGLNMGLAGIPWWTTDIGGFHGGNPDDPAFRELFTRWFQWGTFCPVMRLHGDREPKDGLSTAPGGNNEIWSYGEEIYEICKRYIFIREELREYTRSLMKEAHERGTPVIRTLFYEFPDDRRAWEVDTEYLYGSQYLVAPVLKPGQRKISVYLPQGASWRLWGDDGKGKTHEGGQDVEVDCPIESMPVFVRV</sequence>
<feature type="domain" description="Glycoside hydrolase family 31 N-terminal" evidence="5">
    <location>
        <begin position="21"/>
        <end position="189"/>
    </location>
</feature>
<feature type="region of interest" description="Disordered" evidence="3">
    <location>
        <begin position="40"/>
        <end position="61"/>
    </location>
</feature>
<reference evidence="7 8" key="1">
    <citation type="submission" date="2024-07" db="EMBL/GenBank/DDBJ databases">
        <title>Section-level genome sequencing and comparative genomics of Aspergillus sections Usti and Cavernicolus.</title>
        <authorList>
            <consortium name="Lawrence Berkeley National Laboratory"/>
            <person name="Nybo J.L."/>
            <person name="Vesth T.C."/>
            <person name="Theobald S."/>
            <person name="Frisvad J.C."/>
            <person name="Larsen T.O."/>
            <person name="Kjaerboelling I."/>
            <person name="Rothschild-Mancinelli K."/>
            <person name="Lyhne E.K."/>
            <person name="Kogle M.E."/>
            <person name="Barry K."/>
            <person name="Clum A."/>
            <person name="Na H."/>
            <person name="Ledsgaard L."/>
            <person name="Lin J."/>
            <person name="Lipzen A."/>
            <person name="Kuo A."/>
            <person name="Riley R."/>
            <person name="Mondo S."/>
            <person name="Labutti K."/>
            <person name="Haridas S."/>
            <person name="Pangalinan J."/>
            <person name="Salamov A.A."/>
            <person name="Simmons B.A."/>
            <person name="Magnuson J.K."/>
            <person name="Chen J."/>
            <person name="Drula E."/>
            <person name="Henrissat B."/>
            <person name="Wiebenga A."/>
            <person name="Lubbers R.J."/>
            <person name="Gomes A.C."/>
            <person name="Macurrencykelacurrency M.R."/>
            <person name="Stajich J."/>
            <person name="Grigoriev I.V."/>
            <person name="Mortensen U.H."/>
            <person name="De Vries R.P."/>
            <person name="Baker S.E."/>
            <person name="Andersen M.R."/>
        </authorList>
    </citation>
    <scope>NUCLEOTIDE SEQUENCE [LARGE SCALE GENOMIC DNA]</scope>
    <source>
        <strain evidence="7 8">CBS 449.75</strain>
    </source>
</reference>
<dbReference type="SUPFAM" id="SSF74650">
    <property type="entry name" value="Galactose mutarotase-like"/>
    <property type="match status" value="1"/>
</dbReference>
<dbReference type="PANTHER" id="PTHR43863:SF2">
    <property type="entry name" value="MALTASE-GLUCOAMYLASE"/>
    <property type="match status" value="1"/>
</dbReference>
<dbReference type="Proteomes" id="UP001610432">
    <property type="component" value="Unassembled WGS sequence"/>
</dbReference>
<dbReference type="Gene3D" id="3.20.20.80">
    <property type="entry name" value="Glycosidases"/>
    <property type="match status" value="1"/>
</dbReference>
<comment type="similarity">
    <text evidence="1 2">Belongs to the glycosyl hydrolase 31 family.</text>
</comment>
<dbReference type="GeneID" id="98141028"/>
<keyword evidence="2" id="KW-0326">Glycosidase</keyword>
<dbReference type="SUPFAM" id="SSF51011">
    <property type="entry name" value="Glycosyl hydrolase domain"/>
    <property type="match status" value="1"/>
</dbReference>
<dbReference type="RefSeq" id="XP_070882895.1">
    <property type="nucleotide sequence ID" value="XM_071025956.1"/>
</dbReference>
<evidence type="ECO:0000259" key="4">
    <source>
        <dbReference type="Pfam" id="PF01055"/>
    </source>
</evidence>
<keyword evidence="2 7" id="KW-0378">Hydrolase</keyword>
<dbReference type="PANTHER" id="PTHR43863">
    <property type="entry name" value="HYDROLASE, PUTATIVE (AFU_ORTHOLOGUE AFUA_1G03140)-RELATED"/>
    <property type="match status" value="1"/>
</dbReference>
<feature type="compositionally biased region" description="Basic and acidic residues" evidence="3">
    <location>
        <begin position="50"/>
        <end position="61"/>
    </location>
</feature>
<dbReference type="Pfam" id="PF13802">
    <property type="entry name" value="Gal_mutarotas_2"/>
    <property type="match status" value="1"/>
</dbReference>
<dbReference type="Pfam" id="PF21365">
    <property type="entry name" value="Glyco_hydro_31_3rd"/>
    <property type="match status" value="1"/>
</dbReference>
<dbReference type="InterPro" id="IPR025887">
    <property type="entry name" value="Glyco_hydro_31_N_dom"/>
</dbReference>
<dbReference type="InterPro" id="IPR013780">
    <property type="entry name" value="Glyco_hydro_b"/>
</dbReference>
<organism evidence="7 8">
    <name type="scientific">Aspergillus lucknowensis</name>
    <dbReference type="NCBI Taxonomy" id="176173"/>
    <lineage>
        <taxon>Eukaryota</taxon>
        <taxon>Fungi</taxon>
        <taxon>Dikarya</taxon>
        <taxon>Ascomycota</taxon>
        <taxon>Pezizomycotina</taxon>
        <taxon>Eurotiomycetes</taxon>
        <taxon>Eurotiomycetidae</taxon>
        <taxon>Eurotiales</taxon>
        <taxon>Aspergillaceae</taxon>
        <taxon>Aspergillus</taxon>
        <taxon>Aspergillus subgen. Nidulantes</taxon>
    </lineage>
</organism>
<evidence type="ECO:0000256" key="3">
    <source>
        <dbReference type="SAM" id="MobiDB-lite"/>
    </source>
</evidence>
<dbReference type="InterPro" id="IPR051816">
    <property type="entry name" value="Glycosyl_Hydrolase_31"/>
</dbReference>
<dbReference type="Gene3D" id="2.60.40.1760">
    <property type="entry name" value="glycosyl hydrolase (family 31)"/>
    <property type="match status" value="1"/>
</dbReference>
<protein>
    <submittedName>
        <fullName evidence="7">Glycosyl hydrolases family 31-domain-containing protein</fullName>
    </submittedName>
</protein>
<dbReference type="InterPro" id="IPR000322">
    <property type="entry name" value="Glyco_hydro_31_TIM"/>
</dbReference>
<dbReference type="SUPFAM" id="SSF51445">
    <property type="entry name" value="(Trans)glycosidases"/>
    <property type="match status" value="1"/>
</dbReference>
<dbReference type="Pfam" id="PF01055">
    <property type="entry name" value="Glyco_hydro_31_2nd"/>
    <property type="match status" value="1"/>
</dbReference>
<evidence type="ECO:0000313" key="8">
    <source>
        <dbReference type="Proteomes" id="UP001610432"/>
    </source>
</evidence>
<keyword evidence="8" id="KW-1185">Reference proteome</keyword>
<proteinExistence type="inferred from homology"/>
<evidence type="ECO:0000313" key="7">
    <source>
        <dbReference type="EMBL" id="KAL2863916.1"/>
    </source>
</evidence>
<name>A0ABR4LH81_9EURO</name>
<accession>A0ABR4LH81</accession>
<dbReference type="InterPro" id="IPR011013">
    <property type="entry name" value="Gal_mutarotase_sf_dom"/>
</dbReference>
<dbReference type="EMBL" id="JBFXLQ010000046">
    <property type="protein sequence ID" value="KAL2863916.1"/>
    <property type="molecule type" value="Genomic_DNA"/>
</dbReference>
<evidence type="ECO:0000259" key="6">
    <source>
        <dbReference type="Pfam" id="PF21365"/>
    </source>
</evidence>
<dbReference type="CDD" id="cd14752">
    <property type="entry name" value="GH31_N"/>
    <property type="match status" value="1"/>
</dbReference>
<dbReference type="CDD" id="cd06591">
    <property type="entry name" value="GH31_xylosidase_XylS"/>
    <property type="match status" value="1"/>
</dbReference>
<evidence type="ECO:0000256" key="1">
    <source>
        <dbReference type="ARBA" id="ARBA00007806"/>
    </source>
</evidence>
<dbReference type="GO" id="GO:0016787">
    <property type="term" value="F:hydrolase activity"/>
    <property type="evidence" value="ECO:0007669"/>
    <property type="project" value="UniProtKB-KW"/>
</dbReference>
<dbReference type="InterPro" id="IPR017853">
    <property type="entry name" value="GH"/>
</dbReference>
<dbReference type="InterPro" id="IPR048395">
    <property type="entry name" value="Glyco_hydro_31_C"/>
</dbReference>
<feature type="domain" description="Glycoside hydrolase family 31 TIM barrel" evidence="4">
    <location>
        <begin position="236"/>
        <end position="563"/>
    </location>
</feature>
<gene>
    <name evidence="7" type="ORF">BJX67DRAFT_232723</name>
</gene>
<feature type="domain" description="Glycosyl hydrolase family 31 C-terminal" evidence="6">
    <location>
        <begin position="574"/>
        <end position="659"/>
    </location>
</feature>
<comment type="caution">
    <text evidence="7">The sequence shown here is derived from an EMBL/GenBank/DDBJ whole genome shotgun (WGS) entry which is preliminary data.</text>
</comment>